<dbReference type="Pfam" id="PF00672">
    <property type="entry name" value="HAMP"/>
    <property type="match status" value="1"/>
</dbReference>
<feature type="transmembrane region" description="Helical" evidence="7">
    <location>
        <begin position="284"/>
        <end position="307"/>
    </location>
</feature>
<dbReference type="Pfam" id="PF06580">
    <property type="entry name" value="His_kinase"/>
    <property type="match status" value="1"/>
</dbReference>
<dbReference type="Pfam" id="PF02518">
    <property type="entry name" value="HATPase_c"/>
    <property type="match status" value="1"/>
</dbReference>
<protein>
    <recommendedName>
        <fullName evidence="8">HAMP domain-containing protein</fullName>
    </recommendedName>
</protein>
<keyword evidence="2" id="KW-1003">Cell membrane</keyword>
<dbReference type="InterPro" id="IPR036890">
    <property type="entry name" value="HATPase_C_sf"/>
</dbReference>
<dbReference type="STRING" id="1844972.A7K91_20425"/>
<dbReference type="PROSITE" id="PS50885">
    <property type="entry name" value="HAMP"/>
    <property type="match status" value="1"/>
</dbReference>
<keyword evidence="7" id="KW-1133">Transmembrane helix</keyword>
<evidence type="ECO:0000256" key="6">
    <source>
        <dbReference type="ARBA" id="ARBA00023136"/>
    </source>
</evidence>
<dbReference type="GO" id="GO:0000155">
    <property type="term" value="F:phosphorelay sensor kinase activity"/>
    <property type="evidence" value="ECO:0007669"/>
    <property type="project" value="InterPro"/>
</dbReference>
<evidence type="ECO:0000256" key="3">
    <source>
        <dbReference type="ARBA" id="ARBA00022553"/>
    </source>
</evidence>
<dbReference type="InterPro" id="IPR003594">
    <property type="entry name" value="HATPase_dom"/>
</dbReference>
<keyword evidence="10" id="KW-1185">Reference proteome</keyword>
<evidence type="ECO:0000313" key="10">
    <source>
        <dbReference type="Proteomes" id="UP000092024"/>
    </source>
</evidence>
<reference evidence="9 10" key="1">
    <citation type="submission" date="2016-05" db="EMBL/GenBank/DDBJ databases">
        <title>Paenibacillus oryzae. sp. nov., isolated from the rice root.</title>
        <authorList>
            <person name="Zhang J."/>
            <person name="Zhang X."/>
        </authorList>
    </citation>
    <scope>NUCLEOTIDE SEQUENCE [LARGE SCALE GENOMIC DNA]</scope>
    <source>
        <strain evidence="9 10">1DrF-4</strain>
    </source>
</reference>
<accession>A0A1A5YF89</accession>
<keyword evidence="7" id="KW-0812">Transmembrane</keyword>
<dbReference type="AlphaFoldDB" id="A0A1A5YF89"/>
<proteinExistence type="predicted"/>
<dbReference type="SUPFAM" id="SSF55874">
    <property type="entry name" value="ATPase domain of HSP90 chaperone/DNA topoisomerase II/histidine kinase"/>
    <property type="match status" value="1"/>
</dbReference>
<dbReference type="InterPro" id="IPR050640">
    <property type="entry name" value="Bact_2-comp_sensor_kinase"/>
</dbReference>
<evidence type="ECO:0000313" key="9">
    <source>
        <dbReference type="EMBL" id="OBR64060.1"/>
    </source>
</evidence>
<feature type="domain" description="HAMP" evidence="8">
    <location>
        <begin position="309"/>
        <end position="362"/>
    </location>
</feature>
<keyword evidence="3" id="KW-0597">Phosphoprotein</keyword>
<dbReference type="SUPFAM" id="SSF158472">
    <property type="entry name" value="HAMP domain-like"/>
    <property type="match status" value="1"/>
</dbReference>
<dbReference type="EMBL" id="LYPA01000067">
    <property type="protein sequence ID" value="OBR64060.1"/>
    <property type="molecule type" value="Genomic_DNA"/>
</dbReference>
<keyword evidence="4" id="KW-0808">Transferase</keyword>
<comment type="subcellular location">
    <subcellularLocation>
        <location evidence="1">Cell membrane</location>
        <topology evidence="1">Multi-pass membrane protein</topology>
    </subcellularLocation>
</comment>
<dbReference type="Gene3D" id="6.10.340.10">
    <property type="match status" value="1"/>
</dbReference>
<dbReference type="SMART" id="SM00304">
    <property type="entry name" value="HAMP"/>
    <property type="match status" value="1"/>
</dbReference>
<gene>
    <name evidence="9" type="ORF">A7K91_20425</name>
</gene>
<evidence type="ECO:0000256" key="7">
    <source>
        <dbReference type="SAM" id="Phobius"/>
    </source>
</evidence>
<evidence type="ECO:0000256" key="2">
    <source>
        <dbReference type="ARBA" id="ARBA00022475"/>
    </source>
</evidence>
<keyword evidence="6 7" id="KW-0472">Membrane</keyword>
<evidence type="ECO:0000256" key="4">
    <source>
        <dbReference type="ARBA" id="ARBA00022679"/>
    </source>
</evidence>
<sequence length="583" mass="67159">MIDMKNGLFRLSWNSIRFKLVVGLLLLTVPMVILLIYNNGYAIKVVHSKVAESNRNLITMYMAQIDSNLNDVDKYLTNLIVNDKDLQELEFYYSEQNRVLAKVRLDDKLKADISSHPSIDSLFVYTVNGGDYIEVYKDYDSIQDRMAISGYVRESIQQLIQQEGTTDSQWKVKQIDKKYYLLRFLQTKDAYVGAWANMEKLSVPLDLISLGEKGVSLFATEAGTPMTNEEVVQDNRIQLNNDEHDYYLSGDHEPYLVLAQKSAKGNFSLIALIPDKEVLENLPYLRAISFMVPIGGLILIPVCFLVLRKMVLRPLNRILIVMKRIGEGNLNTRIEAFPTSNEFRVVNETFNEMIGQVKELRIHVYEEKLSKQKAELQHLQLQINPHFFMNALNIIYNLAHVRNHELIQEMSMSLVQYFRYMFRSNLTLVPLKDEIRHIRNYMRIQELRFPGKMSFRLSMPEYLKDTRIPPLIIQTFIENSIKHAITPDASIDINVCMELEEAVDSEPLLKIWITDTGSGFSEEVLSEISKGNRIVDEHGEHIGIWNVKRRLGLLYGDAARLHVSNHEPSGARIELVLPIQASS</sequence>
<evidence type="ECO:0000259" key="8">
    <source>
        <dbReference type="PROSITE" id="PS50885"/>
    </source>
</evidence>
<evidence type="ECO:0000256" key="5">
    <source>
        <dbReference type="ARBA" id="ARBA00022777"/>
    </source>
</evidence>
<feature type="transmembrane region" description="Helical" evidence="7">
    <location>
        <begin position="20"/>
        <end position="37"/>
    </location>
</feature>
<evidence type="ECO:0000256" key="1">
    <source>
        <dbReference type="ARBA" id="ARBA00004651"/>
    </source>
</evidence>
<dbReference type="InterPro" id="IPR010559">
    <property type="entry name" value="Sig_transdc_His_kin_internal"/>
</dbReference>
<keyword evidence="5" id="KW-0418">Kinase</keyword>
<dbReference type="GO" id="GO:0005886">
    <property type="term" value="C:plasma membrane"/>
    <property type="evidence" value="ECO:0007669"/>
    <property type="project" value="UniProtKB-SubCell"/>
</dbReference>
<dbReference type="CDD" id="cd06225">
    <property type="entry name" value="HAMP"/>
    <property type="match status" value="1"/>
</dbReference>
<dbReference type="Gene3D" id="3.30.565.10">
    <property type="entry name" value="Histidine kinase-like ATPase, C-terminal domain"/>
    <property type="match status" value="1"/>
</dbReference>
<organism evidence="9 10">
    <name type="scientific">Paenibacillus oryzae</name>
    <dbReference type="NCBI Taxonomy" id="1844972"/>
    <lineage>
        <taxon>Bacteria</taxon>
        <taxon>Bacillati</taxon>
        <taxon>Bacillota</taxon>
        <taxon>Bacilli</taxon>
        <taxon>Bacillales</taxon>
        <taxon>Paenibacillaceae</taxon>
        <taxon>Paenibacillus</taxon>
    </lineage>
</organism>
<dbReference type="PANTHER" id="PTHR34220">
    <property type="entry name" value="SENSOR HISTIDINE KINASE YPDA"/>
    <property type="match status" value="1"/>
</dbReference>
<dbReference type="PANTHER" id="PTHR34220:SF7">
    <property type="entry name" value="SENSOR HISTIDINE KINASE YPDA"/>
    <property type="match status" value="1"/>
</dbReference>
<dbReference type="Proteomes" id="UP000092024">
    <property type="component" value="Unassembled WGS sequence"/>
</dbReference>
<dbReference type="InterPro" id="IPR003660">
    <property type="entry name" value="HAMP_dom"/>
</dbReference>
<dbReference type="OrthoDB" id="759642at2"/>
<comment type="caution">
    <text evidence="9">The sequence shown here is derived from an EMBL/GenBank/DDBJ whole genome shotgun (WGS) entry which is preliminary data.</text>
</comment>
<name>A0A1A5YF89_9BACL</name>